<dbReference type="InterPro" id="IPR009009">
    <property type="entry name" value="RlpA-like_DPBB"/>
</dbReference>
<feature type="domain" description="LysM" evidence="3">
    <location>
        <begin position="128"/>
        <end position="174"/>
    </location>
</feature>
<gene>
    <name evidence="4" type="ORF">FB45DRAFT_1063978</name>
</gene>
<dbReference type="InterPro" id="IPR036908">
    <property type="entry name" value="RlpA-like_sf"/>
</dbReference>
<comment type="caution">
    <text evidence="4">The sequence shown here is derived from an EMBL/GenBank/DDBJ whole genome shotgun (WGS) entry which is preliminary data.</text>
</comment>
<evidence type="ECO:0000259" key="3">
    <source>
        <dbReference type="PROSITE" id="PS51782"/>
    </source>
</evidence>
<evidence type="ECO:0000313" key="5">
    <source>
        <dbReference type="Proteomes" id="UP001221142"/>
    </source>
</evidence>
<feature type="signal peptide" evidence="2">
    <location>
        <begin position="1"/>
        <end position="19"/>
    </location>
</feature>
<dbReference type="CDD" id="cd22191">
    <property type="entry name" value="DPBB_RlpA_EXP_N-like"/>
    <property type="match status" value="1"/>
</dbReference>
<feature type="domain" description="LysM" evidence="3">
    <location>
        <begin position="184"/>
        <end position="230"/>
    </location>
</feature>
<evidence type="ECO:0000256" key="2">
    <source>
        <dbReference type="SAM" id="SignalP"/>
    </source>
</evidence>
<dbReference type="SUPFAM" id="SSF54106">
    <property type="entry name" value="LysM domain"/>
    <property type="match status" value="2"/>
</dbReference>
<dbReference type="PANTHER" id="PTHR31836:SF28">
    <property type="entry name" value="SRCR DOMAIN-CONTAINING PROTEIN-RELATED"/>
    <property type="match status" value="1"/>
</dbReference>
<accession>A0AAD7BBZ7</accession>
<dbReference type="AlphaFoldDB" id="A0AAD7BBZ7"/>
<sequence length="230" mass="23048">MNFSTLSAFLALAVASVSAISGPATFYDPEGGLGACGSPIQENDFSVALTAPNFASGAHCGQPITVTFGGKSITVIVQDLCPGCGTNGIDLTRGAFSALANTDLGVIQVDWEFGGTSTPPPPTGGCSKTYTVVSGDTCSAVEAKNGVSDATLHTLNPSINSGCTNLQIGQVLCVAGGSNSGCSQSYTVVSGDTCSAIEFRFGISDSTLHSLNSGINSGCTNLQIGQVLCV</sequence>
<name>A0AAD7BBZ7_9AGAR</name>
<protein>
    <submittedName>
        <fullName evidence="4">RlpA-like double-psi beta-barrel-protein domain-containing protein-containing protein</fullName>
    </submittedName>
</protein>
<dbReference type="PANTHER" id="PTHR31836">
    <property type="match status" value="1"/>
</dbReference>
<dbReference type="SUPFAM" id="SSF50685">
    <property type="entry name" value="Barwin-like endoglucanases"/>
    <property type="match status" value="1"/>
</dbReference>
<dbReference type="Pfam" id="PF01476">
    <property type="entry name" value="LysM"/>
    <property type="match status" value="2"/>
</dbReference>
<dbReference type="EMBL" id="JARKIF010000022">
    <property type="protein sequence ID" value="KAJ7616568.1"/>
    <property type="molecule type" value="Genomic_DNA"/>
</dbReference>
<keyword evidence="5" id="KW-1185">Reference proteome</keyword>
<evidence type="ECO:0000256" key="1">
    <source>
        <dbReference type="ARBA" id="ARBA00022729"/>
    </source>
</evidence>
<dbReference type="Pfam" id="PF03330">
    <property type="entry name" value="DPBB_1"/>
    <property type="match status" value="1"/>
</dbReference>
<dbReference type="Gene3D" id="2.40.40.10">
    <property type="entry name" value="RlpA-like domain"/>
    <property type="match status" value="1"/>
</dbReference>
<dbReference type="CDD" id="cd00118">
    <property type="entry name" value="LysM"/>
    <property type="match status" value="2"/>
</dbReference>
<dbReference type="PROSITE" id="PS51782">
    <property type="entry name" value="LYSM"/>
    <property type="match status" value="2"/>
</dbReference>
<evidence type="ECO:0000313" key="4">
    <source>
        <dbReference type="EMBL" id="KAJ7616568.1"/>
    </source>
</evidence>
<keyword evidence="1 2" id="KW-0732">Signal</keyword>
<organism evidence="4 5">
    <name type="scientific">Roridomyces roridus</name>
    <dbReference type="NCBI Taxonomy" id="1738132"/>
    <lineage>
        <taxon>Eukaryota</taxon>
        <taxon>Fungi</taxon>
        <taxon>Dikarya</taxon>
        <taxon>Basidiomycota</taxon>
        <taxon>Agaricomycotina</taxon>
        <taxon>Agaricomycetes</taxon>
        <taxon>Agaricomycetidae</taxon>
        <taxon>Agaricales</taxon>
        <taxon>Marasmiineae</taxon>
        <taxon>Mycenaceae</taxon>
        <taxon>Roridomyces</taxon>
    </lineage>
</organism>
<dbReference type="SMART" id="SM00257">
    <property type="entry name" value="LysM"/>
    <property type="match status" value="2"/>
</dbReference>
<reference evidence="4" key="1">
    <citation type="submission" date="2023-03" db="EMBL/GenBank/DDBJ databases">
        <title>Massive genome expansion in bonnet fungi (Mycena s.s.) driven by repeated elements and novel gene families across ecological guilds.</title>
        <authorList>
            <consortium name="Lawrence Berkeley National Laboratory"/>
            <person name="Harder C.B."/>
            <person name="Miyauchi S."/>
            <person name="Viragh M."/>
            <person name="Kuo A."/>
            <person name="Thoen E."/>
            <person name="Andreopoulos B."/>
            <person name="Lu D."/>
            <person name="Skrede I."/>
            <person name="Drula E."/>
            <person name="Henrissat B."/>
            <person name="Morin E."/>
            <person name="Kohler A."/>
            <person name="Barry K."/>
            <person name="LaButti K."/>
            <person name="Morin E."/>
            <person name="Salamov A."/>
            <person name="Lipzen A."/>
            <person name="Mereny Z."/>
            <person name="Hegedus B."/>
            <person name="Baldrian P."/>
            <person name="Stursova M."/>
            <person name="Weitz H."/>
            <person name="Taylor A."/>
            <person name="Grigoriev I.V."/>
            <person name="Nagy L.G."/>
            <person name="Martin F."/>
            <person name="Kauserud H."/>
        </authorList>
    </citation>
    <scope>NUCLEOTIDE SEQUENCE</scope>
    <source>
        <strain evidence="4">9284</strain>
    </source>
</reference>
<dbReference type="Gene3D" id="3.10.350.10">
    <property type="entry name" value="LysM domain"/>
    <property type="match status" value="2"/>
</dbReference>
<dbReference type="InterPro" id="IPR051477">
    <property type="entry name" value="Expansin_CellWall"/>
</dbReference>
<dbReference type="Proteomes" id="UP001221142">
    <property type="component" value="Unassembled WGS sequence"/>
</dbReference>
<dbReference type="InterPro" id="IPR018392">
    <property type="entry name" value="LysM"/>
</dbReference>
<proteinExistence type="predicted"/>
<feature type="chain" id="PRO_5041956531" evidence="2">
    <location>
        <begin position="20"/>
        <end position="230"/>
    </location>
</feature>
<dbReference type="InterPro" id="IPR036779">
    <property type="entry name" value="LysM_dom_sf"/>
</dbReference>